<comment type="caution">
    <text evidence="2">The sequence shown here is derived from an EMBL/GenBank/DDBJ whole genome shotgun (WGS) entry which is preliminary data.</text>
</comment>
<dbReference type="AlphaFoldDB" id="A0AAE1KN91"/>
<accession>A0AAE1KN91</accession>
<feature type="compositionally biased region" description="Polar residues" evidence="1">
    <location>
        <begin position="740"/>
        <end position="757"/>
    </location>
</feature>
<feature type="compositionally biased region" description="Polar residues" evidence="1">
    <location>
        <begin position="470"/>
        <end position="500"/>
    </location>
</feature>
<dbReference type="InterPro" id="IPR019141">
    <property type="entry name" value="DUF2045"/>
</dbReference>
<name>A0AAE1KN91_PETCI</name>
<feature type="region of interest" description="Disordered" evidence="1">
    <location>
        <begin position="649"/>
        <end position="707"/>
    </location>
</feature>
<gene>
    <name evidence="2" type="ORF">Pcinc_017950</name>
</gene>
<evidence type="ECO:0000313" key="2">
    <source>
        <dbReference type="EMBL" id="KAK3877327.1"/>
    </source>
</evidence>
<evidence type="ECO:0000313" key="3">
    <source>
        <dbReference type="Proteomes" id="UP001286313"/>
    </source>
</evidence>
<reference evidence="2" key="1">
    <citation type="submission" date="2023-10" db="EMBL/GenBank/DDBJ databases">
        <title>Genome assemblies of two species of porcelain crab, Petrolisthes cinctipes and Petrolisthes manimaculis (Anomura: Porcellanidae).</title>
        <authorList>
            <person name="Angst P."/>
        </authorList>
    </citation>
    <scope>NUCLEOTIDE SEQUENCE</scope>
    <source>
        <strain evidence="2">PB745_01</strain>
        <tissue evidence="2">Gill</tissue>
    </source>
</reference>
<organism evidence="2 3">
    <name type="scientific">Petrolisthes cinctipes</name>
    <name type="common">Flat porcelain crab</name>
    <dbReference type="NCBI Taxonomy" id="88211"/>
    <lineage>
        <taxon>Eukaryota</taxon>
        <taxon>Metazoa</taxon>
        <taxon>Ecdysozoa</taxon>
        <taxon>Arthropoda</taxon>
        <taxon>Crustacea</taxon>
        <taxon>Multicrustacea</taxon>
        <taxon>Malacostraca</taxon>
        <taxon>Eumalacostraca</taxon>
        <taxon>Eucarida</taxon>
        <taxon>Decapoda</taxon>
        <taxon>Pleocyemata</taxon>
        <taxon>Anomura</taxon>
        <taxon>Galatheoidea</taxon>
        <taxon>Porcellanidae</taxon>
        <taxon>Petrolisthes</taxon>
    </lineage>
</organism>
<feature type="region of interest" description="Disordered" evidence="1">
    <location>
        <begin position="406"/>
        <end position="500"/>
    </location>
</feature>
<dbReference type="EMBL" id="JAWQEG010001693">
    <property type="protein sequence ID" value="KAK3877327.1"/>
    <property type="molecule type" value="Genomic_DNA"/>
</dbReference>
<feature type="region of interest" description="Disordered" evidence="1">
    <location>
        <begin position="732"/>
        <end position="774"/>
    </location>
</feature>
<keyword evidence="3" id="KW-1185">Reference proteome</keyword>
<dbReference type="PANTHER" id="PTHR21477:SF13">
    <property type="entry name" value="KIAA0930"/>
    <property type="match status" value="1"/>
</dbReference>
<dbReference type="Proteomes" id="UP001286313">
    <property type="component" value="Unassembled WGS sequence"/>
</dbReference>
<feature type="region of interest" description="Disordered" evidence="1">
    <location>
        <begin position="269"/>
        <end position="295"/>
    </location>
</feature>
<feature type="compositionally biased region" description="Low complexity" evidence="1">
    <location>
        <begin position="613"/>
        <end position="633"/>
    </location>
</feature>
<dbReference type="Pfam" id="PF09741">
    <property type="entry name" value="DUF2045"/>
    <property type="match status" value="1"/>
</dbReference>
<proteinExistence type="predicted"/>
<feature type="compositionally biased region" description="Polar residues" evidence="1">
    <location>
        <begin position="406"/>
        <end position="434"/>
    </location>
</feature>
<feature type="region of interest" description="Disordered" evidence="1">
    <location>
        <begin position="613"/>
        <end position="637"/>
    </location>
</feature>
<protein>
    <submittedName>
        <fullName evidence="2">Uncharacterized protein</fullName>
    </submittedName>
</protein>
<evidence type="ECO:0000256" key="1">
    <source>
        <dbReference type="SAM" id="MobiDB-lite"/>
    </source>
</evidence>
<dbReference type="PANTHER" id="PTHR21477">
    <property type="entry name" value="ZGC:172139"/>
    <property type="match status" value="1"/>
</dbReference>
<feature type="region of interest" description="Disordered" evidence="1">
    <location>
        <begin position="513"/>
        <end position="547"/>
    </location>
</feature>
<sequence>MAGLGAKDILRNVTALEQLIEEINFQRAKEMRQCLMSKDSDTGFVMVQGTTYWTDLFVRHFLFQTDRSTDADDLLFFIRKKHLKGSRYIPKYQTEVEVYRRDSRKLPIGDPDVDWEETVYLNLIIHQFDYTLTLAVCTRTSPKDLQVLRRHSQKVYASPSRRRMDTKGEVEEITYPSVCFHVDNFDEVFADMLVRDGEMVCVELVAADHAGTRQAVIFLGSIRYDALKRVYDARASLSSKVAQRMMMGLFAGNSNQRIEFVRMKGPQGKGHAEMAVTKPKGSGVETPTSEPGVSLTDMWDCDWEDEPEDRFIYRHQRRLSDPSANFNTFINSGWKSRPEGARSRSENEGLDYFADGLYEIESGDVRDAVCSGRCCSVVACNTIHEEEETPQSVQCAKCRHFHGDQPVSSHSNLPSPSLVAAQNPSWSVDPTEQNLDIPGAIPSRPQSPEEDSPLLCPSHPSPPLIPRGTHATQAITCVQTKPQSASEPPPTVLSTSKSPPTVLQTCVPKCDLDQRTVNPTNTPIVPDEPNSRGFKRPGDSPQTHTVLDEPHSKDIELAVVASEEQGILVLVEDQATGPCGGREINETTFICKDIQSQIVKANQSQSPTLSCSSLQIQSLSPPESPSQSQSPSLCPKKVSKVQELPVIAFSSGSKRPGSAQRVHSPSTPETPTKPKNRTQSPKGSNEEILPQSPLATPEDLSSPEDDPMASIISQQASKYLSDDEDIENINETSKLLDEPTASTSRVRSGPLSTTGNLDSARDKPQFQKSLSVDSAKVSTRKRDSVDSIESASESLTALNLSPVKKKKKVTVPYRVAPDGTKVNFLCDVKLDDGAYNPLWTTKGFTQTFHFWKESRRAQSVPLNAYLTYVTLPWFTIITDILDHRTGPILTF</sequence>